<dbReference type="EC" id="4.1.3.38" evidence="8 12"/>
<dbReference type="FunFam" id="3.20.10.10:FF:000002">
    <property type="entry name" value="D-alanine aminotransferase"/>
    <property type="match status" value="1"/>
</dbReference>
<proteinExistence type="inferred from homology"/>
<dbReference type="GO" id="GO:0046656">
    <property type="term" value="P:folic acid biosynthetic process"/>
    <property type="evidence" value="ECO:0007669"/>
    <property type="project" value="UniProtKB-KW"/>
</dbReference>
<comment type="caution">
    <text evidence="13">The sequence shown here is derived from an EMBL/GenBank/DDBJ whole genome shotgun (WGS) entry which is preliminary data.</text>
</comment>
<evidence type="ECO:0000256" key="8">
    <source>
        <dbReference type="ARBA" id="ARBA00035676"/>
    </source>
</evidence>
<dbReference type="Gene3D" id="3.30.470.10">
    <property type="match status" value="1"/>
</dbReference>
<dbReference type="InterPro" id="IPR036038">
    <property type="entry name" value="Aminotransferase-like"/>
</dbReference>
<dbReference type="RefSeq" id="WP_107939107.1">
    <property type="nucleotide sequence ID" value="NZ_QANS01000002.1"/>
</dbReference>
<evidence type="ECO:0000256" key="9">
    <source>
        <dbReference type="ARBA" id="ARBA00049529"/>
    </source>
</evidence>
<comment type="pathway">
    <text evidence="7">Cofactor biosynthesis; tetrahydrofolate biosynthesis; 4-aminobenzoate from chorismate: step 2/2.</text>
</comment>
<comment type="similarity">
    <text evidence="2">Belongs to the class-IV pyridoxal-phosphate-dependent aminotransferase family.</text>
</comment>
<evidence type="ECO:0000256" key="7">
    <source>
        <dbReference type="ARBA" id="ARBA00035633"/>
    </source>
</evidence>
<evidence type="ECO:0000256" key="5">
    <source>
        <dbReference type="ARBA" id="ARBA00022909"/>
    </source>
</evidence>
<gene>
    <name evidence="13" type="primary">pabC</name>
    <name evidence="13" type="ORF">CJD38_04325</name>
</gene>
<dbReference type="Pfam" id="PF01063">
    <property type="entry name" value="Aminotran_4"/>
    <property type="match status" value="1"/>
</dbReference>
<comment type="subunit">
    <text evidence="3">Homodimer.</text>
</comment>
<dbReference type="GO" id="GO:0005829">
    <property type="term" value="C:cytosol"/>
    <property type="evidence" value="ECO:0007669"/>
    <property type="project" value="TreeGrafter"/>
</dbReference>
<dbReference type="InterPro" id="IPR043132">
    <property type="entry name" value="BCAT-like_C"/>
</dbReference>
<dbReference type="Gene3D" id="3.20.10.10">
    <property type="entry name" value="D-amino Acid Aminotransferase, subunit A, domain 2"/>
    <property type="match status" value="1"/>
</dbReference>
<evidence type="ECO:0000256" key="6">
    <source>
        <dbReference type="ARBA" id="ARBA00023239"/>
    </source>
</evidence>
<evidence type="ECO:0000256" key="2">
    <source>
        <dbReference type="ARBA" id="ARBA00009320"/>
    </source>
</evidence>
<dbReference type="SUPFAM" id="SSF56752">
    <property type="entry name" value="D-aminoacid aminotransferase-like PLP-dependent enzymes"/>
    <property type="match status" value="1"/>
</dbReference>
<evidence type="ECO:0000256" key="10">
    <source>
        <dbReference type="ARBA" id="ARBA00054027"/>
    </source>
</evidence>
<dbReference type="NCBIfam" id="TIGR03461">
    <property type="entry name" value="pabC_Proteo"/>
    <property type="match status" value="1"/>
</dbReference>
<evidence type="ECO:0000313" key="14">
    <source>
        <dbReference type="Proteomes" id="UP000244248"/>
    </source>
</evidence>
<evidence type="ECO:0000256" key="4">
    <source>
        <dbReference type="ARBA" id="ARBA00022898"/>
    </source>
</evidence>
<reference evidence="13 14" key="1">
    <citation type="submission" date="2018-04" db="EMBL/GenBank/DDBJ databases">
        <title>Novel species isolated from glacier.</title>
        <authorList>
            <person name="Liu Q."/>
            <person name="Xin Y.-H."/>
        </authorList>
    </citation>
    <scope>NUCLEOTIDE SEQUENCE [LARGE SCALE GENOMIC DNA]</scope>
    <source>
        <strain evidence="13 14">GT1R17</strain>
    </source>
</reference>
<dbReference type="GO" id="GO:0030170">
    <property type="term" value="F:pyridoxal phosphate binding"/>
    <property type="evidence" value="ECO:0007669"/>
    <property type="project" value="InterPro"/>
</dbReference>
<name>A0A2T5MH59_9GAMM</name>
<keyword evidence="14" id="KW-1185">Reference proteome</keyword>
<keyword evidence="5" id="KW-0289">Folate biosynthesis</keyword>
<dbReference type="OrthoDB" id="9805628at2"/>
<dbReference type="GO" id="GO:0008696">
    <property type="term" value="F:4-amino-4-deoxychorismate lyase activity"/>
    <property type="evidence" value="ECO:0007669"/>
    <property type="project" value="UniProtKB-UniRule"/>
</dbReference>
<keyword evidence="4" id="KW-0663">Pyridoxal phosphate</keyword>
<evidence type="ECO:0000256" key="1">
    <source>
        <dbReference type="ARBA" id="ARBA00001933"/>
    </source>
</evidence>
<comment type="cofactor">
    <cofactor evidence="1">
        <name>pyridoxal 5'-phosphate</name>
        <dbReference type="ChEBI" id="CHEBI:597326"/>
    </cofactor>
</comment>
<dbReference type="InterPro" id="IPR050571">
    <property type="entry name" value="Class-IV_PLP-Dep_Aminotrnsfr"/>
</dbReference>
<evidence type="ECO:0000313" key="13">
    <source>
        <dbReference type="EMBL" id="PTU31916.1"/>
    </source>
</evidence>
<keyword evidence="6 13" id="KW-0456">Lyase</keyword>
<protein>
    <recommendedName>
        <fullName evidence="11 12">Aminodeoxychorismate lyase</fullName>
        <ecNumber evidence="8 12">4.1.3.38</ecNumber>
    </recommendedName>
</protein>
<dbReference type="AlphaFoldDB" id="A0A2T5MH59"/>
<dbReference type="InterPro" id="IPR043131">
    <property type="entry name" value="BCAT-like_N"/>
</dbReference>
<dbReference type="InterPro" id="IPR001544">
    <property type="entry name" value="Aminotrans_IV"/>
</dbReference>
<sequence length="270" mass="29713">MNALFNGVAANDLALSRGLQYGDGVFRTILIWDGQLLDWNLHLEKLSEDCAALELSVPDFSLLKAEATQLAAEQAKAVLKVMVMRQPGGRGYRFDAQASDRLLLCYPAPQYQEQCWTSGVNAFCSDFKLSLQPALAGIKHLNRLEQVLASRNWPQAADEGILCDQVGQLISGTRSNLFWVRAGVLCTPSLEESGVSGMMRNKILALAESMRIPTSIVKAPRAELESADEAFVSNSLIGIWPLRQFEQREWMAPGAVTLKLSAALQHPRLV</sequence>
<accession>A0A2T5MH59</accession>
<comment type="catalytic activity">
    <reaction evidence="9">
        <text>4-amino-4-deoxychorismate = 4-aminobenzoate + pyruvate + H(+)</text>
        <dbReference type="Rhea" id="RHEA:16201"/>
        <dbReference type="ChEBI" id="CHEBI:15361"/>
        <dbReference type="ChEBI" id="CHEBI:15378"/>
        <dbReference type="ChEBI" id="CHEBI:17836"/>
        <dbReference type="ChEBI" id="CHEBI:58406"/>
        <dbReference type="EC" id="4.1.3.38"/>
    </reaction>
</comment>
<dbReference type="PANTHER" id="PTHR42743:SF2">
    <property type="entry name" value="AMINODEOXYCHORISMATE LYASE"/>
    <property type="match status" value="1"/>
</dbReference>
<evidence type="ECO:0000256" key="11">
    <source>
        <dbReference type="ARBA" id="ARBA00069174"/>
    </source>
</evidence>
<evidence type="ECO:0000256" key="3">
    <source>
        <dbReference type="ARBA" id="ARBA00011738"/>
    </source>
</evidence>
<dbReference type="GO" id="GO:0008153">
    <property type="term" value="P:4-aminobenzoate biosynthetic process"/>
    <property type="evidence" value="ECO:0007669"/>
    <property type="project" value="UniProtKB-UniRule"/>
</dbReference>
<organism evidence="13 14">
    <name type="scientific">Stenotrophobium rhamnosiphilum</name>
    <dbReference type="NCBI Taxonomy" id="2029166"/>
    <lineage>
        <taxon>Bacteria</taxon>
        <taxon>Pseudomonadati</taxon>
        <taxon>Pseudomonadota</taxon>
        <taxon>Gammaproteobacteria</taxon>
        <taxon>Nevskiales</taxon>
        <taxon>Nevskiaceae</taxon>
        <taxon>Stenotrophobium</taxon>
    </lineage>
</organism>
<dbReference type="Proteomes" id="UP000244248">
    <property type="component" value="Unassembled WGS sequence"/>
</dbReference>
<dbReference type="PANTHER" id="PTHR42743">
    <property type="entry name" value="AMINO-ACID AMINOTRANSFERASE"/>
    <property type="match status" value="1"/>
</dbReference>
<dbReference type="EMBL" id="QANS01000002">
    <property type="protein sequence ID" value="PTU31916.1"/>
    <property type="molecule type" value="Genomic_DNA"/>
</dbReference>
<comment type="function">
    <text evidence="10">Involved in the biosynthesis of p-aminobenzoate (PABA), a precursor of tetrahydrofolate. Converts 4-amino-4-deoxychorismate into 4-aminobenzoate (PABA) and pyruvate.</text>
</comment>
<evidence type="ECO:0000256" key="12">
    <source>
        <dbReference type="NCBIfam" id="TIGR03461"/>
    </source>
</evidence>
<dbReference type="InterPro" id="IPR017824">
    <property type="entry name" value="Aminodeoxychorismate_lyase_IV"/>
</dbReference>